<dbReference type="Gene3D" id="1.10.10.10">
    <property type="entry name" value="Winged helix-like DNA-binding domain superfamily/Winged helix DNA-binding domain"/>
    <property type="match status" value="1"/>
</dbReference>
<proteinExistence type="inferred from homology"/>
<dbReference type="EMBL" id="AP018052">
    <property type="protein sequence ID" value="BAZ92867.1"/>
    <property type="molecule type" value="Genomic_DNA"/>
</dbReference>
<comment type="catalytic activity">
    <reaction evidence="7">
        <text>siroheme + 2 H(+) = 12,18-didecarboxysiroheme + 2 CO2</text>
        <dbReference type="Rhea" id="RHEA:19093"/>
        <dbReference type="ChEBI" id="CHEBI:15378"/>
        <dbReference type="ChEBI" id="CHEBI:16526"/>
        <dbReference type="ChEBI" id="CHEBI:60052"/>
        <dbReference type="ChEBI" id="CHEBI:140497"/>
        <dbReference type="EC" id="4.1.1.111"/>
    </reaction>
</comment>
<evidence type="ECO:0000259" key="9">
    <source>
        <dbReference type="Pfam" id="PF22451"/>
    </source>
</evidence>
<comment type="subunit">
    <text evidence="4">Probably forms a complex composed of NirD, NirL, NirG and NirH. All proteins are required for the total conversion of siroheme to didecarboxysiroheme.</text>
</comment>
<dbReference type="EC" id="4.1.1.111" evidence="5"/>
<evidence type="ECO:0000313" key="11">
    <source>
        <dbReference type="Proteomes" id="UP000218765"/>
    </source>
</evidence>
<gene>
    <name evidence="10" type="ORF">FOKN1_0463</name>
</gene>
<evidence type="ECO:0000256" key="5">
    <source>
        <dbReference type="ARBA" id="ARBA00023471"/>
    </source>
</evidence>
<dbReference type="AlphaFoldDB" id="A0A1Z4VMN8"/>
<dbReference type="InterPro" id="IPR036388">
    <property type="entry name" value="WH-like_DNA-bd_sf"/>
</dbReference>
<feature type="domain" description="Siroheme decarboxylase NirL-like HTH" evidence="9">
    <location>
        <begin position="12"/>
        <end position="55"/>
    </location>
</feature>
<evidence type="ECO:0000313" key="10">
    <source>
        <dbReference type="EMBL" id="BAZ92867.1"/>
    </source>
</evidence>
<dbReference type="InterPro" id="IPR053953">
    <property type="entry name" value="NirdL-like_HTH"/>
</dbReference>
<protein>
    <recommendedName>
        <fullName evidence="5">siroheme decarboxylase</fullName>
        <ecNumber evidence="5">4.1.1.111</ecNumber>
    </recommendedName>
</protein>
<comment type="function">
    <text evidence="6">Involved in heme d1 biosynthesis. Catalyzes the decarboxylation of siroheme into didecarboxysiroheme.</text>
</comment>
<dbReference type="InterPro" id="IPR050684">
    <property type="entry name" value="HTH-Siroheme_Decarb"/>
</dbReference>
<comment type="pathway">
    <text evidence="2">Porphyrin-containing compound metabolism.</text>
</comment>
<dbReference type="Pfam" id="PF17805">
    <property type="entry name" value="AsnC_trans_reg2"/>
    <property type="match status" value="1"/>
</dbReference>
<dbReference type="OrthoDB" id="5568033at2"/>
<evidence type="ECO:0000256" key="6">
    <source>
        <dbReference type="ARBA" id="ARBA00045291"/>
    </source>
</evidence>
<dbReference type="RefSeq" id="WP_096364333.1">
    <property type="nucleotide sequence ID" value="NZ_AP018052.1"/>
</dbReference>
<dbReference type="PANTHER" id="PTHR43413">
    <property type="entry name" value="TRANSCRIPTIONAL REGULATOR, ASNC FAMILY"/>
    <property type="match status" value="1"/>
</dbReference>
<evidence type="ECO:0000256" key="1">
    <source>
        <dbReference type="ARBA" id="ARBA00023239"/>
    </source>
</evidence>
<evidence type="ECO:0000259" key="8">
    <source>
        <dbReference type="Pfam" id="PF17805"/>
    </source>
</evidence>
<comment type="similarity">
    <text evidence="3">Belongs to the Ahb/Nir family.</text>
</comment>
<evidence type="ECO:0000256" key="2">
    <source>
        <dbReference type="ARBA" id="ARBA00023444"/>
    </source>
</evidence>
<dbReference type="PANTHER" id="PTHR43413:SF1">
    <property type="entry name" value="SIROHEME DECARBOXYLASE NIRL SUBUNIT"/>
    <property type="match status" value="1"/>
</dbReference>
<evidence type="ECO:0000256" key="3">
    <source>
        <dbReference type="ARBA" id="ARBA00023457"/>
    </source>
</evidence>
<evidence type="ECO:0000256" key="4">
    <source>
        <dbReference type="ARBA" id="ARBA00023465"/>
    </source>
</evidence>
<dbReference type="GO" id="GO:0016829">
    <property type="term" value="F:lyase activity"/>
    <property type="evidence" value="ECO:0007669"/>
    <property type="project" value="UniProtKB-KW"/>
</dbReference>
<feature type="domain" description="Siroheme decarboxylase AsnC-like ligand binding" evidence="8">
    <location>
        <begin position="72"/>
        <end position="143"/>
    </location>
</feature>
<sequence length="162" mass="17895">MSESSGQYTELEQRLLNDFQQDLPLSPTPYADMAARLGVDEQTVLETLAGLQAGGAVSRVGPVFRPNSIGVSTLAALAVPPHALERVAAWVNGLPQVNHNYEREHEFNLWFVVTAADRDELDAVLDQIEAWSGCPVLDLPMLEDYFIDLGFDLNFAPQGRRQ</sequence>
<keyword evidence="11" id="KW-1185">Reference proteome</keyword>
<dbReference type="KEGG" id="ttc:FOKN1_0463"/>
<dbReference type="InterPro" id="IPR040523">
    <property type="entry name" value="AsnC_trans_reg2"/>
</dbReference>
<keyword evidence="1" id="KW-0456">Lyase</keyword>
<organism evidence="10 11">
    <name type="scientific">Thiohalobacter thiocyanaticus</name>
    <dbReference type="NCBI Taxonomy" id="585455"/>
    <lineage>
        <taxon>Bacteria</taxon>
        <taxon>Pseudomonadati</taxon>
        <taxon>Pseudomonadota</taxon>
        <taxon>Gammaproteobacteria</taxon>
        <taxon>Thiohalobacterales</taxon>
        <taxon>Thiohalobacteraceae</taxon>
        <taxon>Thiohalobacter</taxon>
    </lineage>
</organism>
<accession>A0A1Z4VMN8</accession>
<dbReference type="Gene3D" id="3.30.70.3460">
    <property type="match status" value="1"/>
</dbReference>
<evidence type="ECO:0000256" key="7">
    <source>
        <dbReference type="ARBA" id="ARBA00048470"/>
    </source>
</evidence>
<name>A0A1Z4VMN8_9GAMM</name>
<dbReference type="Proteomes" id="UP000218765">
    <property type="component" value="Chromosome"/>
</dbReference>
<dbReference type="Pfam" id="PF22451">
    <property type="entry name" value="NirdL-like_HTH"/>
    <property type="match status" value="1"/>
</dbReference>
<reference evidence="10 11" key="1">
    <citation type="submission" date="2017-05" db="EMBL/GenBank/DDBJ databases">
        <title>Thiocyanate degradation by Thiohalobacter thiocyanaticus FOKN1.</title>
        <authorList>
            <person name="Oshiki M."/>
            <person name="Fukushima T."/>
            <person name="Kawano S."/>
            <person name="Nakagawa J."/>
        </authorList>
    </citation>
    <scope>NUCLEOTIDE SEQUENCE [LARGE SCALE GENOMIC DNA]</scope>
    <source>
        <strain evidence="10 11">FOKN1</strain>
    </source>
</reference>